<evidence type="ECO:0000313" key="2">
    <source>
        <dbReference type="Proteomes" id="UP001501821"/>
    </source>
</evidence>
<dbReference type="RefSeq" id="WP_344777866.1">
    <property type="nucleotide sequence ID" value="NZ_BAABAH010000015.1"/>
</dbReference>
<accession>A0ABP7IZD0</accession>
<sequence>MTVAVPERSRVETTVMSLRSALTAGGLTLLVGLGAMSVLGQPQATPPTEHLGLSSHGLDRMLERQHCSTTGFGSGVIPAKAIVRHPSGTTELVSFDAGWQVFNGEKPGELVAVCLGRSRQPR</sequence>
<dbReference type="Proteomes" id="UP001501821">
    <property type="component" value="Unassembled WGS sequence"/>
</dbReference>
<dbReference type="EMBL" id="BAABAH010000015">
    <property type="protein sequence ID" value="GAA3830650.1"/>
    <property type="molecule type" value="Genomic_DNA"/>
</dbReference>
<evidence type="ECO:0000313" key="1">
    <source>
        <dbReference type="EMBL" id="GAA3830650.1"/>
    </source>
</evidence>
<keyword evidence="2" id="KW-1185">Reference proteome</keyword>
<organism evidence="1 2">
    <name type="scientific">Nocardioides panacisoli</name>
    <dbReference type="NCBI Taxonomy" id="627624"/>
    <lineage>
        <taxon>Bacteria</taxon>
        <taxon>Bacillati</taxon>
        <taxon>Actinomycetota</taxon>
        <taxon>Actinomycetes</taxon>
        <taxon>Propionibacteriales</taxon>
        <taxon>Nocardioidaceae</taxon>
        <taxon>Nocardioides</taxon>
    </lineage>
</organism>
<comment type="caution">
    <text evidence="1">The sequence shown here is derived from an EMBL/GenBank/DDBJ whole genome shotgun (WGS) entry which is preliminary data.</text>
</comment>
<gene>
    <name evidence="1" type="ORF">GCM10022242_35080</name>
</gene>
<protein>
    <submittedName>
        <fullName evidence="1">Uncharacterized protein</fullName>
    </submittedName>
</protein>
<reference evidence="2" key="1">
    <citation type="journal article" date="2019" name="Int. J. Syst. Evol. Microbiol.">
        <title>The Global Catalogue of Microorganisms (GCM) 10K type strain sequencing project: providing services to taxonomists for standard genome sequencing and annotation.</title>
        <authorList>
            <consortium name="The Broad Institute Genomics Platform"/>
            <consortium name="The Broad Institute Genome Sequencing Center for Infectious Disease"/>
            <person name="Wu L."/>
            <person name="Ma J."/>
        </authorList>
    </citation>
    <scope>NUCLEOTIDE SEQUENCE [LARGE SCALE GENOMIC DNA]</scope>
    <source>
        <strain evidence="2">JCM 16953</strain>
    </source>
</reference>
<name>A0ABP7IZD0_9ACTN</name>
<proteinExistence type="predicted"/>